<evidence type="ECO:0000313" key="1">
    <source>
        <dbReference type="EMBL" id="MCA9386033.1"/>
    </source>
</evidence>
<gene>
    <name evidence="1" type="ORF">KC717_05285</name>
</gene>
<reference evidence="1" key="1">
    <citation type="submission" date="2020-04" db="EMBL/GenBank/DDBJ databases">
        <authorList>
            <person name="Zhang T."/>
        </authorList>
    </citation>
    <scope>NUCLEOTIDE SEQUENCE</scope>
    <source>
        <strain evidence="1">HKST-UBA11</strain>
    </source>
</reference>
<dbReference type="AlphaFoldDB" id="A0A955L8K9"/>
<dbReference type="EMBL" id="JAGQLH010000070">
    <property type="protein sequence ID" value="MCA9386033.1"/>
    <property type="molecule type" value="Genomic_DNA"/>
</dbReference>
<accession>A0A955L8K9</accession>
<sequence>MSGEPLELSRAQVLLAMTISAIGAQVFMALLKHPESFSILEETSEALPSILCAMAGTAIDKIYDSEFPKATLKLGLLGMVLTAITGVVIHNACGVSDVSIAQVASECIPDLLNGVR</sequence>
<proteinExistence type="predicted"/>
<comment type="caution">
    <text evidence="1">The sequence shown here is derived from an EMBL/GenBank/DDBJ whole genome shotgun (WGS) entry which is preliminary data.</text>
</comment>
<organism evidence="1 2">
    <name type="scientific">Candidatus Dojkabacteria bacterium</name>
    <dbReference type="NCBI Taxonomy" id="2099670"/>
    <lineage>
        <taxon>Bacteria</taxon>
        <taxon>Candidatus Dojkabacteria</taxon>
    </lineage>
</organism>
<reference evidence="1" key="2">
    <citation type="journal article" date="2021" name="Microbiome">
        <title>Successional dynamics and alternative stable states in a saline activated sludge microbial community over 9 years.</title>
        <authorList>
            <person name="Wang Y."/>
            <person name="Ye J."/>
            <person name="Ju F."/>
            <person name="Liu L."/>
            <person name="Boyd J.A."/>
            <person name="Deng Y."/>
            <person name="Parks D.H."/>
            <person name="Jiang X."/>
            <person name="Yin X."/>
            <person name="Woodcroft B.J."/>
            <person name="Tyson G.W."/>
            <person name="Hugenholtz P."/>
            <person name="Polz M.F."/>
            <person name="Zhang T."/>
        </authorList>
    </citation>
    <scope>NUCLEOTIDE SEQUENCE</scope>
    <source>
        <strain evidence="1">HKST-UBA11</strain>
    </source>
</reference>
<evidence type="ECO:0008006" key="3">
    <source>
        <dbReference type="Google" id="ProtNLM"/>
    </source>
</evidence>
<name>A0A955L8K9_9BACT</name>
<dbReference type="Proteomes" id="UP000754563">
    <property type="component" value="Unassembled WGS sequence"/>
</dbReference>
<evidence type="ECO:0000313" key="2">
    <source>
        <dbReference type="Proteomes" id="UP000754563"/>
    </source>
</evidence>
<protein>
    <recommendedName>
        <fullName evidence="3">Holin</fullName>
    </recommendedName>
</protein>